<dbReference type="GO" id="GO:0046872">
    <property type="term" value="F:metal ion binding"/>
    <property type="evidence" value="ECO:0007669"/>
    <property type="project" value="UniProtKB-KW"/>
</dbReference>
<dbReference type="InterPro" id="IPR036412">
    <property type="entry name" value="HAD-like_sf"/>
</dbReference>
<evidence type="ECO:0000256" key="2">
    <source>
        <dbReference type="ARBA" id="ARBA00022553"/>
    </source>
</evidence>
<keyword evidence="9" id="KW-1185">Reference proteome</keyword>
<keyword evidence="7" id="KW-1278">Translocase</keyword>
<reference evidence="8 9" key="1">
    <citation type="submission" date="2013-12" db="EMBL/GenBank/DDBJ databases">
        <title>Draft genome of the parsitic nematode Ancylostoma duodenale.</title>
        <authorList>
            <person name="Mitreva M."/>
        </authorList>
    </citation>
    <scope>NUCLEOTIDE SEQUENCE [LARGE SCALE GENOMIC DNA]</scope>
    <source>
        <strain evidence="8 9">Zhejiang</strain>
    </source>
</reference>
<evidence type="ECO:0000256" key="1">
    <source>
        <dbReference type="ARBA" id="ARBA00004141"/>
    </source>
</evidence>
<dbReference type="GO" id="GO:0019829">
    <property type="term" value="F:ATPase-coupled monoatomic cation transmembrane transporter activity"/>
    <property type="evidence" value="ECO:0007669"/>
    <property type="project" value="TreeGrafter"/>
</dbReference>
<keyword evidence="6" id="KW-0460">Magnesium</keyword>
<dbReference type="PANTHER" id="PTHR45630:SF8">
    <property type="entry name" value="CATION-TRANSPORTING ATPASE"/>
    <property type="match status" value="1"/>
</dbReference>
<dbReference type="EMBL" id="KN750004">
    <property type="protein sequence ID" value="KIH50342.1"/>
    <property type="molecule type" value="Genomic_DNA"/>
</dbReference>
<evidence type="ECO:0008006" key="10">
    <source>
        <dbReference type="Google" id="ProtNLM"/>
    </source>
</evidence>
<dbReference type="GO" id="GO:0016020">
    <property type="term" value="C:membrane"/>
    <property type="evidence" value="ECO:0007669"/>
    <property type="project" value="UniProtKB-SubCell"/>
</dbReference>
<evidence type="ECO:0000256" key="6">
    <source>
        <dbReference type="ARBA" id="ARBA00022842"/>
    </source>
</evidence>
<accession>A0A0C2CKP3</accession>
<dbReference type="OrthoDB" id="48943at2759"/>
<dbReference type="Proteomes" id="UP000054047">
    <property type="component" value="Unassembled WGS sequence"/>
</dbReference>
<name>A0A0C2CKP3_9BILA</name>
<dbReference type="AlphaFoldDB" id="A0A0C2CKP3"/>
<proteinExistence type="predicted"/>
<evidence type="ECO:0000256" key="3">
    <source>
        <dbReference type="ARBA" id="ARBA00022723"/>
    </source>
</evidence>
<dbReference type="PANTHER" id="PTHR45630">
    <property type="entry name" value="CATION-TRANSPORTING ATPASE-RELATED"/>
    <property type="match status" value="1"/>
</dbReference>
<dbReference type="GO" id="GO:0005524">
    <property type="term" value="F:ATP binding"/>
    <property type="evidence" value="ECO:0007669"/>
    <property type="project" value="UniProtKB-KW"/>
</dbReference>
<dbReference type="GO" id="GO:0006874">
    <property type="term" value="P:intracellular calcium ion homeostasis"/>
    <property type="evidence" value="ECO:0007669"/>
    <property type="project" value="TreeGrafter"/>
</dbReference>
<keyword evidence="2" id="KW-0597">Phosphoprotein</keyword>
<evidence type="ECO:0000313" key="8">
    <source>
        <dbReference type="EMBL" id="KIH50342.1"/>
    </source>
</evidence>
<evidence type="ECO:0000313" key="9">
    <source>
        <dbReference type="Proteomes" id="UP000054047"/>
    </source>
</evidence>
<dbReference type="InterPro" id="IPR006544">
    <property type="entry name" value="P-type_TPase_V"/>
</dbReference>
<dbReference type="Gene3D" id="3.40.50.1000">
    <property type="entry name" value="HAD superfamily/HAD-like"/>
    <property type="match status" value="1"/>
</dbReference>
<gene>
    <name evidence="8" type="ORF">ANCDUO_19579</name>
</gene>
<protein>
    <recommendedName>
        <fullName evidence="10">IC domain protein, HAD ATPase, P-type family</fullName>
    </recommendedName>
</protein>
<dbReference type="GO" id="GO:0015203">
    <property type="term" value="F:polyamine transmembrane transporter activity"/>
    <property type="evidence" value="ECO:0007669"/>
    <property type="project" value="TreeGrafter"/>
</dbReference>
<dbReference type="SUPFAM" id="SSF56784">
    <property type="entry name" value="HAD-like"/>
    <property type="match status" value="1"/>
</dbReference>
<dbReference type="InterPro" id="IPR023214">
    <property type="entry name" value="HAD_sf"/>
</dbReference>
<evidence type="ECO:0000256" key="4">
    <source>
        <dbReference type="ARBA" id="ARBA00022741"/>
    </source>
</evidence>
<keyword evidence="4" id="KW-0547">Nucleotide-binding</keyword>
<evidence type="ECO:0000256" key="7">
    <source>
        <dbReference type="ARBA" id="ARBA00022967"/>
    </source>
</evidence>
<keyword evidence="5" id="KW-0067">ATP-binding</keyword>
<evidence type="ECO:0000256" key="5">
    <source>
        <dbReference type="ARBA" id="ARBA00022840"/>
    </source>
</evidence>
<organism evidence="8 9">
    <name type="scientific">Ancylostoma duodenale</name>
    <dbReference type="NCBI Taxonomy" id="51022"/>
    <lineage>
        <taxon>Eukaryota</taxon>
        <taxon>Metazoa</taxon>
        <taxon>Ecdysozoa</taxon>
        <taxon>Nematoda</taxon>
        <taxon>Chromadorea</taxon>
        <taxon>Rhabditida</taxon>
        <taxon>Rhabditina</taxon>
        <taxon>Rhabditomorpha</taxon>
        <taxon>Strongyloidea</taxon>
        <taxon>Ancylostomatidae</taxon>
        <taxon>Ancylostomatinae</taxon>
        <taxon>Ancylostoma</taxon>
    </lineage>
</organism>
<comment type="subcellular location">
    <subcellularLocation>
        <location evidence="1">Membrane</location>
        <topology evidence="1">Multi-pass membrane protein</topology>
    </subcellularLocation>
</comment>
<keyword evidence="3" id="KW-0479">Metal-binding</keyword>
<sequence length="142" mass="15848">MENRIKPVTLGVINQLNRAQIRTVMVTGDNLLTAMSVARECGIIRPNKRAFLVEHCPGEVDARGRTKIAVKQSVSSSGDILDDDPVLTKAERDAELGELIQSSYHLAISENEADETFPKGYGLPFRLVLHRYCNSTYLEFLE</sequence>
<dbReference type="GO" id="GO:0140358">
    <property type="term" value="F:P-type transmembrane transporter activity"/>
    <property type="evidence" value="ECO:0007669"/>
    <property type="project" value="InterPro"/>
</dbReference>